<dbReference type="InterPro" id="IPR007695">
    <property type="entry name" value="DNA_mismatch_repair_MutS-lik_N"/>
</dbReference>
<dbReference type="CDD" id="cd03286">
    <property type="entry name" value="ABC_MSH6_euk"/>
    <property type="match status" value="1"/>
</dbReference>
<dbReference type="Gene3D" id="3.30.420.110">
    <property type="entry name" value="MutS, connector domain"/>
    <property type="match status" value="1"/>
</dbReference>
<dbReference type="PROSITE" id="PS00486">
    <property type="entry name" value="DNA_MISMATCH_REPAIR_2"/>
    <property type="match status" value="1"/>
</dbReference>
<protein>
    <recommendedName>
        <fullName evidence="6">DNA mismatch repair protein</fullName>
    </recommendedName>
</protein>
<dbReference type="InterPro" id="IPR007696">
    <property type="entry name" value="DNA_mismatch_repair_MutS_core"/>
</dbReference>
<dbReference type="OrthoDB" id="10252754at2759"/>
<dbReference type="InterPro" id="IPR036678">
    <property type="entry name" value="MutS_con_dom_sf"/>
</dbReference>
<reference evidence="9 11" key="1">
    <citation type="journal article" date="2017" name="Nature">
        <title>The sunflower genome provides insights into oil metabolism, flowering and Asterid evolution.</title>
        <authorList>
            <person name="Badouin H."/>
            <person name="Gouzy J."/>
            <person name="Grassa C.J."/>
            <person name="Murat F."/>
            <person name="Staton S.E."/>
            <person name="Cottret L."/>
            <person name="Lelandais-Briere C."/>
            <person name="Owens G.L."/>
            <person name="Carrere S."/>
            <person name="Mayjonade B."/>
            <person name="Legrand L."/>
            <person name="Gill N."/>
            <person name="Kane N.C."/>
            <person name="Bowers J.E."/>
            <person name="Hubner S."/>
            <person name="Bellec A."/>
            <person name="Berard A."/>
            <person name="Berges H."/>
            <person name="Blanchet N."/>
            <person name="Boniface M.C."/>
            <person name="Brunel D."/>
            <person name="Catrice O."/>
            <person name="Chaidir N."/>
            <person name="Claudel C."/>
            <person name="Donnadieu C."/>
            <person name="Faraut T."/>
            <person name="Fievet G."/>
            <person name="Helmstetter N."/>
            <person name="King M."/>
            <person name="Knapp S.J."/>
            <person name="Lai Z."/>
            <person name="Le Paslier M.C."/>
            <person name="Lippi Y."/>
            <person name="Lorenzon L."/>
            <person name="Mandel J.R."/>
            <person name="Marage G."/>
            <person name="Marchand G."/>
            <person name="Marquand E."/>
            <person name="Bret-Mestries E."/>
            <person name="Morien E."/>
            <person name="Nambeesan S."/>
            <person name="Nguyen T."/>
            <person name="Pegot-Espagnet P."/>
            <person name="Pouilly N."/>
            <person name="Raftis F."/>
            <person name="Sallet E."/>
            <person name="Schiex T."/>
            <person name="Thomas J."/>
            <person name="Vandecasteele C."/>
            <person name="Vares D."/>
            <person name="Vear F."/>
            <person name="Vautrin S."/>
            <person name="Crespi M."/>
            <person name="Mangin B."/>
            <person name="Burke J.M."/>
            <person name="Salse J."/>
            <person name="Munos S."/>
            <person name="Vincourt P."/>
            <person name="Rieseberg L.H."/>
            <person name="Langlade N.B."/>
        </authorList>
    </citation>
    <scope>NUCLEOTIDE SEQUENCE [LARGE SCALE GENOMIC DNA]</scope>
    <source>
        <strain evidence="11">cv. SF193</strain>
        <tissue evidence="9">Leaves</tissue>
    </source>
</reference>
<dbReference type="InParanoid" id="A0A251TR23"/>
<dbReference type="InterPro" id="IPR036187">
    <property type="entry name" value="DNA_mismatch_repair_MutS_sf"/>
</dbReference>
<dbReference type="GO" id="GO:0006298">
    <property type="term" value="P:mismatch repair"/>
    <property type="evidence" value="ECO:0000318"/>
    <property type="project" value="GO_Central"/>
</dbReference>
<dbReference type="SUPFAM" id="SSF52540">
    <property type="entry name" value="P-loop containing nucleoside triphosphate hydrolases"/>
    <property type="match status" value="1"/>
</dbReference>
<feature type="region of interest" description="Disordered" evidence="7">
    <location>
        <begin position="1"/>
        <end position="28"/>
    </location>
</feature>
<organism evidence="10 11">
    <name type="scientific">Helianthus annuus</name>
    <name type="common">Common sunflower</name>
    <dbReference type="NCBI Taxonomy" id="4232"/>
    <lineage>
        <taxon>Eukaryota</taxon>
        <taxon>Viridiplantae</taxon>
        <taxon>Streptophyta</taxon>
        <taxon>Embryophyta</taxon>
        <taxon>Tracheophyta</taxon>
        <taxon>Spermatophyta</taxon>
        <taxon>Magnoliopsida</taxon>
        <taxon>eudicotyledons</taxon>
        <taxon>Gunneridae</taxon>
        <taxon>Pentapetalae</taxon>
        <taxon>asterids</taxon>
        <taxon>campanulids</taxon>
        <taxon>Asterales</taxon>
        <taxon>Asteraceae</taxon>
        <taxon>Asteroideae</taxon>
        <taxon>Heliantheae alliance</taxon>
        <taxon>Heliantheae</taxon>
        <taxon>Helianthus</taxon>
    </lineage>
</organism>
<sequence>MKRQQSILSFLQKRPPVPENEQPVTGGAPISYTAAVSNEKLTPRTLFASNRSSIHSFAVETSDEIRGTDTPPEKEQRPFFPLKSVAAGEDDGANRSGQSMFSSIKHKFMKPNSAEKLRDRNLSDGSNDSVNLTSNKYSCSNGRDKDSSFPVFPKMENVIDVEETVCKGNKGYPFVIESEGDITGPETPGTQPLVSRLKRVQEDSCNLGSSTTATANFSMGNIKRETPGTQPLVPRVKRVQEDSCNLGSTATDTTNFFMGNSKRVKFSHDILAENKKDDVASEMASKFEWLHPSKIKDANGRRPDNPLYDKRTLYIPPDVFKKMSASQKQYWSVKSQYMDVLIFFKVGKFYELYELDAEIGHKELDWKITMSGVGKCRQVGITEHAIDDAIEKLLARMYKVGRVEQLETADQAKSRGNSSVIQRKLVQVLTPSTLIHGNIGPQAVHLLSLKEGTRDPADGTTAFGFAFVDCASLQFWIGSVTDDASCAALGALLMQVSPAEVIYESQGLSKETQKALNKYSMMGSAVSQLTPAQPFTDFVDSSEVRNVFQLNGYFKGSSNVWDRALDEVVHQDIALYALGGLTNHLSRLKLDDALRNGSIHPYEVYRGCLRMDGQTMANLEIFSNNADGGTSGTLYKYLDNCVTLSGKGLLRRWICHPLKEVEDINRRLNVVEELMGHVEITALIAQYLKKLPHLERFLGQIKATLKSSALLLLPLIGNKILKQRVKAFGSLVKGLRVGLDLLMLLQKEDSVFSLFSKIFSLPMLSGTDGLDKFLTQFEAAIDSDFPNYQAHELKDSDAEILSILIELFMEKANEWSQVIFALSCIDVLRSFAITANFSCMPMSRPVIVSRSNSSGFSQRSAGPTLHMRGLWHPYALGESGGTPVPNDLCLGDNEFGYSPRTLLLTGPNMGGKSTLLRATCLAVILAQLGCYVPCETCVLSPVDIIFTRLGATDRIMTGESTFLIECTETASVLQNASQDSLVILDELGRGTSTFDGYAIAYAVFRHLVDKVNCRLLFATHYHPLTKEFATHPHVTLQHMACTFKPVSDNSSSTDQRLVFLYRLAAGACPKSYGMQVALMAGIPKKVVEAATKAAEVMKTKIGVSFRSSERRAEFSTLHEDWLKTILTVSKADEDGDDDDVFDTLFCLWHELKCSNQKL</sequence>
<feature type="domain" description="DNA mismatch repair proteins mutS family" evidence="8">
    <location>
        <begin position="980"/>
        <end position="996"/>
    </location>
</feature>
<dbReference type="Pfam" id="PF05192">
    <property type="entry name" value="MutS_III"/>
    <property type="match status" value="1"/>
</dbReference>
<keyword evidence="3 6" id="KW-0227">DNA damage</keyword>
<dbReference type="STRING" id="4232.A0A251TR23"/>
<evidence type="ECO:0000256" key="3">
    <source>
        <dbReference type="ARBA" id="ARBA00022763"/>
    </source>
</evidence>
<comment type="function">
    <text evidence="6">Component of the post-replicative DNA mismatch repair system (MMR).</text>
</comment>
<dbReference type="SUPFAM" id="SSF55271">
    <property type="entry name" value="DNA repair protein MutS, domain I"/>
    <property type="match status" value="1"/>
</dbReference>
<dbReference type="FunFam" id="3.40.50.300:FF:001335">
    <property type="entry name" value="DNA mismatch repair protein"/>
    <property type="match status" value="1"/>
</dbReference>
<dbReference type="GO" id="GO:0005634">
    <property type="term" value="C:nucleus"/>
    <property type="evidence" value="ECO:0000318"/>
    <property type="project" value="GO_Central"/>
</dbReference>
<evidence type="ECO:0000259" key="8">
    <source>
        <dbReference type="PROSITE" id="PS00486"/>
    </source>
</evidence>
<dbReference type="SMART" id="SM00533">
    <property type="entry name" value="MUTSd"/>
    <property type="match status" value="1"/>
</dbReference>
<dbReference type="Gene3D" id="1.10.1420.10">
    <property type="match status" value="1"/>
</dbReference>
<dbReference type="EMBL" id="MNCJ02000324">
    <property type="protein sequence ID" value="KAF5788881.1"/>
    <property type="molecule type" value="Genomic_DNA"/>
</dbReference>
<dbReference type="Pfam" id="PF01624">
    <property type="entry name" value="MutS_I"/>
    <property type="match status" value="1"/>
</dbReference>
<accession>A0A251TR23</accession>
<dbReference type="PANTHER" id="PTHR11361:SF148">
    <property type="entry name" value="DNA MISMATCH REPAIR PROTEIN MSH6"/>
    <property type="match status" value="1"/>
</dbReference>
<dbReference type="FunCoup" id="A0A251TR23">
    <property type="interactions" value="201"/>
</dbReference>
<keyword evidence="6" id="KW-0234">DNA repair</keyword>
<evidence type="ECO:0000256" key="7">
    <source>
        <dbReference type="SAM" id="MobiDB-lite"/>
    </source>
</evidence>
<name>A0A251TR23_HELAN</name>
<proteinExistence type="inferred from homology"/>
<dbReference type="AlphaFoldDB" id="A0A251TR23"/>
<evidence type="ECO:0000313" key="9">
    <source>
        <dbReference type="EMBL" id="KAF5788881.1"/>
    </source>
</evidence>
<dbReference type="EMBL" id="CM007898">
    <property type="protein sequence ID" value="OTG13570.1"/>
    <property type="molecule type" value="Genomic_DNA"/>
</dbReference>
<evidence type="ECO:0000256" key="4">
    <source>
        <dbReference type="ARBA" id="ARBA00022840"/>
    </source>
</evidence>
<dbReference type="GO" id="GO:0032301">
    <property type="term" value="C:MutSalpha complex"/>
    <property type="evidence" value="ECO:0000318"/>
    <property type="project" value="GO_Central"/>
</dbReference>
<gene>
    <name evidence="10" type="primary">MSH7</name>
    <name evidence="10" type="ORF">HannXRQ_Chr09g0239571</name>
    <name evidence="9" type="ORF">HanXRQr2_Chr09g0364331</name>
</gene>
<dbReference type="Gene3D" id="3.40.1170.10">
    <property type="entry name" value="DNA repair protein MutS, domain I"/>
    <property type="match status" value="1"/>
</dbReference>
<dbReference type="PANTHER" id="PTHR11361">
    <property type="entry name" value="DNA MISMATCH REPAIR PROTEIN MUTS FAMILY MEMBER"/>
    <property type="match status" value="1"/>
</dbReference>
<evidence type="ECO:0000313" key="11">
    <source>
        <dbReference type="Proteomes" id="UP000215914"/>
    </source>
</evidence>
<keyword evidence="5 6" id="KW-0238">DNA-binding</keyword>
<reference evidence="9" key="3">
    <citation type="submission" date="2020-06" db="EMBL/GenBank/DDBJ databases">
        <title>Helianthus annuus Genome sequencing and assembly Release 2.</title>
        <authorList>
            <person name="Gouzy J."/>
            <person name="Langlade N."/>
            <person name="Munos S."/>
        </authorList>
    </citation>
    <scope>NUCLEOTIDE SEQUENCE</scope>
    <source>
        <tissue evidence="9">Leaves</tissue>
    </source>
</reference>
<dbReference type="OMA" id="EWSEVIH"/>
<evidence type="ECO:0000256" key="1">
    <source>
        <dbReference type="ARBA" id="ARBA00006271"/>
    </source>
</evidence>
<dbReference type="InterPro" id="IPR045076">
    <property type="entry name" value="MutS"/>
</dbReference>
<dbReference type="InterPro" id="IPR000432">
    <property type="entry name" value="DNA_mismatch_repair_MutS_C"/>
</dbReference>
<evidence type="ECO:0000256" key="5">
    <source>
        <dbReference type="ARBA" id="ARBA00023125"/>
    </source>
</evidence>
<keyword evidence="11" id="KW-1185">Reference proteome</keyword>
<dbReference type="InterPro" id="IPR007860">
    <property type="entry name" value="DNA_mmatch_repair_MutS_con_dom"/>
</dbReference>
<dbReference type="InterPro" id="IPR016151">
    <property type="entry name" value="DNA_mismatch_repair_MutS_N"/>
</dbReference>
<dbReference type="Proteomes" id="UP000215914">
    <property type="component" value="Chromosome 9"/>
</dbReference>
<dbReference type="InterPro" id="IPR017261">
    <property type="entry name" value="DNA_mismatch_repair_MutS/MSH"/>
</dbReference>
<evidence type="ECO:0000313" key="10">
    <source>
        <dbReference type="EMBL" id="OTG13570.1"/>
    </source>
</evidence>
<dbReference type="Gramene" id="mRNA:HanXRQr2_Chr09g0364331">
    <property type="protein sequence ID" value="mRNA:HanXRQr2_Chr09g0364331"/>
    <property type="gene ID" value="HanXRQr2_Chr09g0364331"/>
</dbReference>
<dbReference type="SMART" id="SM00534">
    <property type="entry name" value="MUTSac"/>
    <property type="match status" value="1"/>
</dbReference>
<dbReference type="Pfam" id="PF00488">
    <property type="entry name" value="MutS_V"/>
    <property type="match status" value="1"/>
</dbReference>
<dbReference type="SUPFAM" id="SSF53150">
    <property type="entry name" value="DNA repair protein MutS, domain II"/>
    <property type="match status" value="1"/>
</dbReference>
<dbReference type="Gene3D" id="3.40.50.300">
    <property type="entry name" value="P-loop containing nucleotide triphosphate hydrolases"/>
    <property type="match status" value="1"/>
</dbReference>
<reference evidence="10" key="2">
    <citation type="submission" date="2017-02" db="EMBL/GenBank/DDBJ databases">
        <title>Sunflower complete genome.</title>
        <authorList>
            <person name="Langlade N."/>
            <person name="Munos S."/>
        </authorList>
    </citation>
    <scope>NUCLEOTIDE SEQUENCE [LARGE SCALE GENOMIC DNA]</scope>
    <source>
        <tissue evidence="10">Leaves</tissue>
    </source>
</reference>
<dbReference type="PIRSF" id="PIRSF037677">
    <property type="entry name" value="DNA_mis_repair_Msh6"/>
    <property type="match status" value="1"/>
</dbReference>
<dbReference type="GO" id="GO:0140664">
    <property type="term" value="F:ATP-dependent DNA damage sensor activity"/>
    <property type="evidence" value="ECO:0007669"/>
    <property type="project" value="InterPro"/>
</dbReference>
<evidence type="ECO:0000256" key="2">
    <source>
        <dbReference type="ARBA" id="ARBA00022741"/>
    </source>
</evidence>
<keyword evidence="2 6" id="KW-0547">Nucleotide-binding</keyword>
<dbReference type="GO" id="GO:0005524">
    <property type="term" value="F:ATP binding"/>
    <property type="evidence" value="ECO:0007669"/>
    <property type="project" value="UniProtKB-UniRule"/>
</dbReference>
<comment type="similarity">
    <text evidence="1 6">Belongs to the DNA mismatch repair MutS family.</text>
</comment>
<dbReference type="GO" id="GO:0030983">
    <property type="term" value="F:mismatched DNA binding"/>
    <property type="evidence" value="ECO:0000318"/>
    <property type="project" value="GO_Central"/>
</dbReference>
<dbReference type="InterPro" id="IPR027417">
    <property type="entry name" value="P-loop_NTPase"/>
</dbReference>
<feature type="region of interest" description="Disordered" evidence="7">
    <location>
        <begin position="60"/>
        <end position="81"/>
    </location>
</feature>
<keyword evidence="4 6" id="KW-0067">ATP-binding</keyword>
<dbReference type="SUPFAM" id="SSF48334">
    <property type="entry name" value="DNA repair protein MutS, domain III"/>
    <property type="match status" value="1"/>
</dbReference>
<dbReference type="Pfam" id="PF05188">
    <property type="entry name" value="MutS_II"/>
    <property type="match status" value="1"/>
</dbReference>
<evidence type="ECO:0000256" key="6">
    <source>
        <dbReference type="PIRNR" id="PIRNR037677"/>
    </source>
</evidence>
<feature type="compositionally biased region" description="Basic and acidic residues" evidence="7">
    <location>
        <begin position="63"/>
        <end position="77"/>
    </location>
</feature>